<name>A0A1M5MS69_9BRAD</name>
<dbReference type="SUPFAM" id="SSF141371">
    <property type="entry name" value="PilZ domain-like"/>
    <property type="match status" value="1"/>
</dbReference>
<evidence type="ECO:0000313" key="2">
    <source>
        <dbReference type="Proteomes" id="UP000190675"/>
    </source>
</evidence>
<dbReference type="AlphaFoldDB" id="A0A1M5MS69"/>
<accession>A0A1M5MS69</accession>
<gene>
    <name evidence="1" type="ORF">SAMN05444169_4203</name>
</gene>
<dbReference type="EMBL" id="LT670818">
    <property type="protein sequence ID" value="SHG80067.1"/>
    <property type="molecule type" value="Genomic_DNA"/>
</dbReference>
<sequence>MNDRRSIGRTRIAKAALLFFSGPAGVRSCGVTDVTNAGAGIRIAGLATPPPNFELSFNNFRTIRRCRLIWRDGDSLGVAFEEQNTQSDQDTKHR</sequence>
<evidence type="ECO:0000313" key="1">
    <source>
        <dbReference type="EMBL" id="SHG80067.1"/>
    </source>
</evidence>
<proteinExistence type="predicted"/>
<protein>
    <recommendedName>
        <fullName evidence="3">PilZ domain-containing protein</fullName>
    </recommendedName>
</protein>
<organism evidence="1 2">
    <name type="scientific">Bradyrhizobium erythrophlei</name>
    <dbReference type="NCBI Taxonomy" id="1437360"/>
    <lineage>
        <taxon>Bacteria</taxon>
        <taxon>Pseudomonadati</taxon>
        <taxon>Pseudomonadota</taxon>
        <taxon>Alphaproteobacteria</taxon>
        <taxon>Hyphomicrobiales</taxon>
        <taxon>Nitrobacteraceae</taxon>
        <taxon>Bradyrhizobium</taxon>
    </lineage>
</organism>
<evidence type="ECO:0008006" key="3">
    <source>
        <dbReference type="Google" id="ProtNLM"/>
    </source>
</evidence>
<dbReference type="Proteomes" id="UP000190675">
    <property type="component" value="Chromosome I"/>
</dbReference>
<reference evidence="1 2" key="1">
    <citation type="submission" date="2016-11" db="EMBL/GenBank/DDBJ databases">
        <authorList>
            <person name="Jaros S."/>
            <person name="Januszkiewicz K."/>
            <person name="Wedrychowicz H."/>
        </authorList>
    </citation>
    <scope>NUCLEOTIDE SEQUENCE [LARGE SCALE GENOMIC DNA]</scope>
    <source>
        <strain evidence="1 2">GAS242</strain>
    </source>
</reference>